<proteinExistence type="inferred from homology"/>
<dbReference type="Proteomes" id="UP000637980">
    <property type="component" value="Unassembled WGS sequence"/>
</dbReference>
<dbReference type="PROSITE" id="PS51257">
    <property type="entry name" value="PROKAR_LIPOPROTEIN"/>
    <property type="match status" value="1"/>
</dbReference>
<comment type="similarity">
    <text evidence="1">Belongs to the glycerophosphoryl diester phosphodiesterase family.</text>
</comment>
<sequence>MHFLRPAALGFVASACLSVGANAAAELGPRPAFLVEQMNDSPLKAQLRACINEPARPSSLSIGHRGAPLQFPEHTVESFSAAVLMGAGKLECDVTFTKDKELVCRHAQNDLATTTNIITTALAGTCVTPFAPATDGENATAECRTSEITLDDFKSLHGKMGAHNPRATTPEAFLKGTADWRTDLYAGAGAGGTVMTHAEVIERFKGEGVKFTPELKDPVVEMPFDGFSREDFAQKLIDEYKAAGVPPSDVFPQSFGLDDVLYWIENEPEFGAQAVFLDGRYTQAGFDTSNPATFEPSMTELKELGVNYIGPPLWKLVTLEDGHIVPSAYAEAANEAGLKIFTWTMERSGLLSHDGGGWYYSSINEAITNEGSVYELLDVLVKDVKVSGVFSDWPATVTFYANCMGIE</sequence>
<dbReference type="SUPFAM" id="SSF51695">
    <property type="entry name" value="PLC-like phosphodiesterases"/>
    <property type="match status" value="1"/>
</dbReference>
<feature type="domain" description="GP-PDE" evidence="8">
    <location>
        <begin position="59"/>
        <end position="401"/>
    </location>
</feature>
<protein>
    <recommendedName>
        <fullName evidence="2">glycerophosphodiester phosphodiesterase</fullName>
        <ecNumber evidence="2">3.1.4.46</ecNumber>
    </recommendedName>
</protein>
<evidence type="ECO:0000313" key="10">
    <source>
        <dbReference type="Proteomes" id="UP000637980"/>
    </source>
</evidence>
<evidence type="ECO:0000256" key="3">
    <source>
        <dbReference type="ARBA" id="ARBA00022729"/>
    </source>
</evidence>
<evidence type="ECO:0000256" key="4">
    <source>
        <dbReference type="ARBA" id="ARBA00022798"/>
    </source>
</evidence>
<keyword evidence="10" id="KW-1185">Reference proteome</keyword>
<keyword evidence="3 7" id="KW-0732">Signal</keyword>
<dbReference type="PANTHER" id="PTHR43620:SF7">
    <property type="entry name" value="GLYCEROPHOSPHODIESTER PHOSPHODIESTERASE GDPD5-RELATED"/>
    <property type="match status" value="1"/>
</dbReference>
<evidence type="ECO:0000256" key="7">
    <source>
        <dbReference type="SAM" id="SignalP"/>
    </source>
</evidence>
<comment type="caution">
    <text evidence="9">The sequence shown here is derived from an EMBL/GenBank/DDBJ whole genome shotgun (WGS) entry which is preliminary data.</text>
</comment>
<evidence type="ECO:0000313" key="9">
    <source>
        <dbReference type="EMBL" id="GHB21766.1"/>
    </source>
</evidence>
<feature type="chain" id="PRO_5046499738" description="glycerophosphodiester phosphodiesterase" evidence="7">
    <location>
        <begin position="24"/>
        <end position="407"/>
    </location>
</feature>
<evidence type="ECO:0000256" key="1">
    <source>
        <dbReference type="ARBA" id="ARBA00007277"/>
    </source>
</evidence>
<evidence type="ECO:0000256" key="6">
    <source>
        <dbReference type="ARBA" id="ARBA00047512"/>
    </source>
</evidence>
<keyword evidence="5" id="KW-0378">Hydrolase</keyword>
<dbReference type="Pfam" id="PF03009">
    <property type="entry name" value="GDPD"/>
    <property type="match status" value="1"/>
</dbReference>
<dbReference type="PANTHER" id="PTHR43620">
    <property type="entry name" value="GLYCEROPHOSPHORYL DIESTER PHOSPHODIESTERASE"/>
    <property type="match status" value="1"/>
</dbReference>
<dbReference type="RefSeq" id="WP_189435376.1">
    <property type="nucleotide sequence ID" value="NZ_BMXE01000001.1"/>
</dbReference>
<evidence type="ECO:0000259" key="8">
    <source>
        <dbReference type="PROSITE" id="PS51704"/>
    </source>
</evidence>
<gene>
    <name evidence="9" type="ORF">GCM10007094_07340</name>
</gene>
<name>A0ABQ3E0H7_9HYPH</name>
<dbReference type="Gene3D" id="3.20.20.190">
    <property type="entry name" value="Phosphatidylinositol (PI) phosphodiesterase"/>
    <property type="match status" value="1"/>
</dbReference>
<dbReference type="InterPro" id="IPR017946">
    <property type="entry name" value="PLC-like_Pdiesterase_TIM-brl"/>
</dbReference>
<feature type="signal peptide" evidence="7">
    <location>
        <begin position="1"/>
        <end position="23"/>
    </location>
</feature>
<accession>A0ABQ3E0H7</accession>
<reference evidence="10" key="1">
    <citation type="journal article" date="2019" name="Int. J. Syst. Evol. Microbiol.">
        <title>The Global Catalogue of Microorganisms (GCM) 10K type strain sequencing project: providing services to taxonomists for standard genome sequencing and annotation.</title>
        <authorList>
            <consortium name="The Broad Institute Genomics Platform"/>
            <consortium name="The Broad Institute Genome Sequencing Center for Infectious Disease"/>
            <person name="Wu L."/>
            <person name="Ma J."/>
        </authorList>
    </citation>
    <scope>NUCLEOTIDE SEQUENCE [LARGE SCALE GENOMIC DNA]</scope>
    <source>
        <strain evidence="10">KCTC 12861</strain>
    </source>
</reference>
<comment type="catalytic activity">
    <reaction evidence="6">
        <text>a sn-glycero-3-phosphodiester + H2O = an alcohol + sn-glycerol 3-phosphate + H(+)</text>
        <dbReference type="Rhea" id="RHEA:12969"/>
        <dbReference type="ChEBI" id="CHEBI:15377"/>
        <dbReference type="ChEBI" id="CHEBI:15378"/>
        <dbReference type="ChEBI" id="CHEBI:30879"/>
        <dbReference type="ChEBI" id="CHEBI:57597"/>
        <dbReference type="ChEBI" id="CHEBI:83408"/>
        <dbReference type="EC" id="3.1.4.46"/>
    </reaction>
</comment>
<dbReference type="InterPro" id="IPR030395">
    <property type="entry name" value="GP_PDE_dom"/>
</dbReference>
<dbReference type="PROSITE" id="PS51704">
    <property type="entry name" value="GP_PDE"/>
    <property type="match status" value="1"/>
</dbReference>
<organism evidence="9 10">
    <name type="scientific">Pseudovibrio japonicus</name>
    <dbReference type="NCBI Taxonomy" id="366534"/>
    <lineage>
        <taxon>Bacteria</taxon>
        <taxon>Pseudomonadati</taxon>
        <taxon>Pseudomonadota</taxon>
        <taxon>Alphaproteobacteria</taxon>
        <taxon>Hyphomicrobiales</taxon>
        <taxon>Stappiaceae</taxon>
        <taxon>Pseudovibrio</taxon>
    </lineage>
</organism>
<dbReference type="EC" id="3.1.4.46" evidence="2"/>
<keyword evidence="4" id="KW-0319">Glycerol metabolism</keyword>
<dbReference type="EMBL" id="BMXE01000001">
    <property type="protein sequence ID" value="GHB21766.1"/>
    <property type="molecule type" value="Genomic_DNA"/>
</dbReference>
<evidence type="ECO:0000256" key="5">
    <source>
        <dbReference type="ARBA" id="ARBA00022801"/>
    </source>
</evidence>
<evidence type="ECO:0000256" key="2">
    <source>
        <dbReference type="ARBA" id="ARBA00012247"/>
    </source>
</evidence>